<reference evidence="3 4" key="1">
    <citation type="submission" date="2020-08" db="EMBL/GenBank/DDBJ databases">
        <title>Genome sequence of Diaphorobacter aerolatus KACC 16536T.</title>
        <authorList>
            <person name="Hyun D.-W."/>
            <person name="Bae J.-W."/>
        </authorList>
    </citation>
    <scope>NUCLEOTIDE SEQUENCE [LARGE SCALE GENOMIC DNA]</scope>
    <source>
        <strain evidence="3 4">KACC 16536</strain>
    </source>
</reference>
<gene>
    <name evidence="3" type="ORF">H9K75_18480</name>
</gene>
<dbReference type="KEGG" id="daer:H9K75_18480"/>
<accession>A0A7H0GIC6</accession>
<organism evidence="3 4">
    <name type="scientific">Diaphorobacter aerolatus</name>
    <dbReference type="NCBI Taxonomy" id="1288495"/>
    <lineage>
        <taxon>Bacteria</taxon>
        <taxon>Pseudomonadati</taxon>
        <taxon>Pseudomonadota</taxon>
        <taxon>Betaproteobacteria</taxon>
        <taxon>Burkholderiales</taxon>
        <taxon>Comamonadaceae</taxon>
        <taxon>Diaphorobacter</taxon>
    </lineage>
</organism>
<evidence type="ECO:0000259" key="2">
    <source>
        <dbReference type="Pfam" id="PF13670"/>
    </source>
</evidence>
<evidence type="ECO:0000256" key="1">
    <source>
        <dbReference type="SAM" id="SignalP"/>
    </source>
</evidence>
<dbReference type="RefSeq" id="WP_187723720.1">
    <property type="nucleotide sequence ID" value="NZ_CP060783.1"/>
</dbReference>
<dbReference type="Pfam" id="PF13670">
    <property type="entry name" value="PepSY_2"/>
    <property type="match status" value="1"/>
</dbReference>
<feature type="chain" id="PRO_5028952839" evidence="1">
    <location>
        <begin position="25"/>
        <end position="103"/>
    </location>
</feature>
<protein>
    <submittedName>
        <fullName evidence="3">PepSY domain-containing protein</fullName>
    </submittedName>
</protein>
<dbReference type="AlphaFoldDB" id="A0A7H0GIC6"/>
<evidence type="ECO:0000313" key="4">
    <source>
        <dbReference type="Proteomes" id="UP000516028"/>
    </source>
</evidence>
<feature type="domain" description="PepSY" evidence="2">
    <location>
        <begin position="34"/>
        <end position="96"/>
    </location>
</feature>
<dbReference type="EMBL" id="CP060783">
    <property type="protein sequence ID" value="QNP48042.1"/>
    <property type="molecule type" value="Genomic_DNA"/>
</dbReference>
<dbReference type="Proteomes" id="UP000516028">
    <property type="component" value="Chromosome"/>
</dbReference>
<feature type="signal peptide" evidence="1">
    <location>
        <begin position="1"/>
        <end position="24"/>
    </location>
</feature>
<sequence>MAVRVAAPFAVVLAVGGVASLASAQGSANQGAPAASAASTTARAGLNIRQIYDRIEAAGYRDIVEIEWDDGRYEAKAHNAQGQRVKLYINATSGAVESTQQNR</sequence>
<proteinExistence type="predicted"/>
<dbReference type="InterPro" id="IPR025711">
    <property type="entry name" value="PepSY"/>
</dbReference>
<name>A0A7H0GIC6_9BURK</name>
<evidence type="ECO:0000313" key="3">
    <source>
        <dbReference type="EMBL" id="QNP48042.1"/>
    </source>
</evidence>
<keyword evidence="1" id="KW-0732">Signal</keyword>
<keyword evidence="4" id="KW-1185">Reference proteome</keyword>